<reference evidence="1" key="1">
    <citation type="submission" date="2024-10" db="EMBL/GenBank/DDBJ databases">
        <title>Aeromonas and Pseudomonas from the Cagarras Archipelago, Rio de Janeiro, Brazil.</title>
        <authorList>
            <person name="Canellas A.L.B."/>
            <person name="Laport M.S."/>
        </authorList>
    </citation>
    <scope>NUCLEOTIDE SEQUENCE</scope>
    <source>
        <strain evidence="1">ACP-7</strain>
    </source>
</reference>
<proteinExistence type="predicted"/>
<accession>A0ACC7LWQ2</accession>
<protein>
    <submittedName>
        <fullName evidence="1">SDR family NAD(P)-dependent oxidoreductase</fullName>
        <ecNumber evidence="1">1.-.-.-</ecNumber>
    </submittedName>
</protein>
<evidence type="ECO:0000313" key="2">
    <source>
        <dbReference type="Proteomes" id="UP001615411"/>
    </source>
</evidence>
<keyword evidence="1" id="KW-0560">Oxidoreductase</keyword>
<evidence type="ECO:0000313" key="1">
    <source>
        <dbReference type="EMBL" id="MFJ1338805.1"/>
    </source>
</evidence>
<name>A0ACC7LWQ2_9PSED</name>
<organism evidence="1 2">
    <name type="scientific">Pseudomonas caricapapayae</name>
    <dbReference type="NCBI Taxonomy" id="46678"/>
    <lineage>
        <taxon>Bacteria</taxon>
        <taxon>Pseudomonadati</taxon>
        <taxon>Pseudomonadota</taxon>
        <taxon>Gammaproteobacteria</taxon>
        <taxon>Pseudomonadales</taxon>
        <taxon>Pseudomonadaceae</taxon>
        <taxon>Pseudomonas</taxon>
    </lineage>
</organism>
<dbReference type="EC" id="1.-.-.-" evidence="1"/>
<sequence length="234" mass="25371">MNNTGSKCVWVTGASSGLGLALVEHWLEQGARVAASGRASEALQDLSLQYREQLLVLDSNLSEQLEAQQAARQITDRWGALDCLMINAGTCDYLPMDTPAAAIFEGIVSSNLSATRHCLESALPLLQRGHSPQVAAILSRYSSLQLGEPSRPATADNSLMQLLDSLRATLNVQSVDLTVIAPLNLKFPQVPTKVIPEQWTATSAAEVILNHLPERSDNLVLEALQLNNLWPLPR</sequence>
<keyword evidence="2" id="KW-1185">Reference proteome</keyword>
<dbReference type="EMBL" id="JBIUGF010000030">
    <property type="protein sequence ID" value="MFJ1338805.1"/>
    <property type="molecule type" value="Genomic_DNA"/>
</dbReference>
<gene>
    <name evidence="1" type="ORF">ACIKP7_11810</name>
</gene>
<dbReference type="Proteomes" id="UP001615411">
    <property type="component" value="Unassembled WGS sequence"/>
</dbReference>
<comment type="caution">
    <text evidence="1">The sequence shown here is derived from an EMBL/GenBank/DDBJ whole genome shotgun (WGS) entry which is preliminary data.</text>
</comment>